<feature type="non-terminal residue" evidence="1">
    <location>
        <position position="1"/>
    </location>
</feature>
<evidence type="ECO:0000313" key="2">
    <source>
        <dbReference type="Proteomes" id="UP000053989"/>
    </source>
</evidence>
<reference evidence="2" key="2">
    <citation type="submission" date="2015-01" db="EMBL/GenBank/DDBJ databases">
        <title>Evolutionary Origins and Diversification of the Mycorrhizal Mutualists.</title>
        <authorList>
            <consortium name="DOE Joint Genome Institute"/>
            <consortium name="Mycorrhizal Genomics Consortium"/>
            <person name="Kohler A."/>
            <person name="Kuo A."/>
            <person name="Nagy L.G."/>
            <person name="Floudas D."/>
            <person name="Copeland A."/>
            <person name="Barry K.W."/>
            <person name="Cichocki N."/>
            <person name="Veneault-Fourrey C."/>
            <person name="LaButti K."/>
            <person name="Lindquist E.A."/>
            <person name="Lipzen A."/>
            <person name="Lundell T."/>
            <person name="Morin E."/>
            <person name="Murat C."/>
            <person name="Riley R."/>
            <person name="Ohm R."/>
            <person name="Sun H."/>
            <person name="Tunlid A."/>
            <person name="Henrissat B."/>
            <person name="Grigoriev I.V."/>
            <person name="Hibbett D.S."/>
            <person name="Martin F."/>
        </authorList>
    </citation>
    <scope>NUCLEOTIDE SEQUENCE [LARGE SCALE GENOMIC DNA]</scope>
    <source>
        <strain evidence="2">Foug A</strain>
    </source>
</reference>
<protein>
    <submittedName>
        <fullName evidence="1">Uncharacterized protein</fullName>
    </submittedName>
</protein>
<dbReference type="Pfam" id="PF18759">
    <property type="entry name" value="Plavaka"/>
    <property type="match status" value="1"/>
</dbReference>
<dbReference type="EMBL" id="KN822572">
    <property type="protein sequence ID" value="KIM50237.1"/>
    <property type="molecule type" value="Genomic_DNA"/>
</dbReference>
<accession>A0A0C2ZAX6</accession>
<dbReference type="AlphaFoldDB" id="A0A0C2ZAX6"/>
<dbReference type="OrthoDB" id="2418900at2759"/>
<dbReference type="HOGENOM" id="CLU_006344_8_3_1"/>
<sequence>LTIATDKTQLTQFSGGQQAYLVYLTLGNIPQAIQWKPSKKACMLITYLPEDKCVGQNLSREEQSARVHCLFHRSMWVVLEPLIKAGLEGMEMVEGDGNVHSDHLILACYIADYPEQCLVTCSKLGTCPKCLQVTLGESSLGKMRTQSDSLSTITQVKRSAWMLREF</sequence>
<dbReference type="InParanoid" id="A0A0C2ZAX6"/>
<keyword evidence="2" id="KW-1185">Reference proteome</keyword>
<dbReference type="InterPro" id="IPR041078">
    <property type="entry name" value="Plavaka"/>
</dbReference>
<organism evidence="1 2">
    <name type="scientific">Scleroderma citrinum Foug A</name>
    <dbReference type="NCBI Taxonomy" id="1036808"/>
    <lineage>
        <taxon>Eukaryota</taxon>
        <taxon>Fungi</taxon>
        <taxon>Dikarya</taxon>
        <taxon>Basidiomycota</taxon>
        <taxon>Agaricomycotina</taxon>
        <taxon>Agaricomycetes</taxon>
        <taxon>Agaricomycetidae</taxon>
        <taxon>Boletales</taxon>
        <taxon>Sclerodermatineae</taxon>
        <taxon>Sclerodermataceae</taxon>
        <taxon>Scleroderma</taxon>
    </lineage>
</organism>
<reference evidence="1 2" key="1">
    <citation type="submission" date="2014-04" db="EMBL/GenBank/DDBJ databases">
        <authorList>
            <consortium name="DOE Joint Genome Institute"/>
            <person name="Kuo A."/>
            <person name="Kohler A."/>
            <person name="Nagy L.G."/>
            <person name="Floudas D."/>
            <person name="Copeland A."/>
            <person name="Barry K.W."/>
            <person name="Cichocki N."/>
            <person name="Veneault-Fourrey C."/>
            <person name="LaButti K."/>
            <person name="Lindquist E.A."/>
            <person name="Lipzen A."/>
            <person name="Lundell T."/>
            <person name="Morin E."/>
            <person name="Murat C."/>
            <person name="Sun H."/>
            <person name="Tunlid A."/>
            <person name="Henrissat B."/>
            <person name="Grigoriev I.V."/>
            <person name="Hibbett D.S."/>
            <person name="Martin F."/>
            <person name="Nordberg H.P."/>
            <person name="Cantor M.N."/>
            <person name="Hua S.X."/>
        </authorList>
    </citation>
    <scope>NUCLEOTIDE SEQUENCE [LARGE SCALE GENOMIC DNA]</scope>
    <source>
        <strain evidence="1 2">Foug A</strain>
    </source>
</reference>
<dbReference type="Proteomes" id="UP000053989">
    <property type="component" value="Unassembled WGS sequence"/>
</dbReference>
<gene>
    <name evidence="1" type="ORF">SCLCIDRAFT_146028</name>
</gene>
<evidence type="ECO:0000313" key="1">
    <source>
        <dbReference type="EMBL" id="KIM50237.1"/>
    </source>
</evidence>
<proteinExistence type="predicted"/>
<name>A0A0C2ZAX6_9AGAM</name>